<dbReference type="Proteomes" id="UP000183257">
    <property type="component" value="Unassembled WGS sequence"/>
</dbReference>
<organism evidence="2 3">
    <name type="scientific">Cellulophaga fucicola</name>
    <dbReference type="NCBI Taxonomy" id="76595"/>
    <lineage>
        <taxon>Bacteria</taxon>
        <taxon>Pseudomonadati</taxon>
        <taxon>Bacteroidota</taxon>
        <taxon>Flavobacteriia</taxon>
        <taxon>Flavobacteriales</taxon>
        <taxon>Flavobacteriaceae</taxon>
        <taxon>Cellulophaga</taxon>
    </lineage>
</organism>
<dbReference type="InterPro" id="IPR019861">
    <property type="entry name" value="PorP/SprF_Bacteroidetes"/>
</dbReference>
<keyword evidence="3" id="KW-1185">Reference proteome</keyword>
<feature type="chain" id="PRO_5012746752" evidence="1">
    <location>
        <begin position="25"/>
        <end position="307"/>
    </location>
</feature>
<reference evidence="3" key="1">
    <citation type="submission" date="2016-11" db="EMBL/GenBank/DDBJ databases">
        <authorList>
            <person name="Varghese N."/>
            <person name="Submissions S."/>
        </authorList>
    </citation>
    <scope>NUCLEOTIDE SEQUENCE [LARGE SCALE GENOMIC DNA]</scope>
    <source>
        <strain evidence="3">DSM 24786</strain>
    </source>
</reference>
<protein>
    <submittedName>
        <fullName evidence="2">Type IX secretion system membrane protein, PorP/SprF family</fullName>
    </submittedName>
</protein>
<gene>
    <name evidence="2" type="ORF">SAMN05660313_00916</name>
</gene>
<dbReference type="NCBIfam" id="TIGR03519">
    <property type="entry name" value="T9SS_PorP_fam"/>
    <property type="match status" value="1"/>
</dbReference>
<accession>A0A1K1MU70</accession>
<dbReference type="OrthoDB" id="1114455at2"/>
<name>A0A1K1MU70_9FLAO</name>
<feature type="signal peptide" evidence="1">
    <location>
        <begin position="1"/>
        <end position="24"/>
    </location>
</feature>
<evidence type="ECO:0000256" key="1">
    <source>
        <dbReference type="SAM" id="SignalP"/>
    </source>
</evidence>
<dbReference type="Pfam" id="PF11751">
    <property type="entry name" value="PorP_SprF"/>
    <property type="match status" value="1"/>
</dbReference>
<evidence type="ECO:0000313" key="3">
    <source>
        <dbReference type="Proteomes" id="UP000183257"/>
    </source>
</evidence>
<dbReference type="EMBL" id="FPIY01000001">
    <property type="protein sequence ID" value="SFW26639.1"/>
    <property type="molecule type" value="Genomic_DNA"/>
</dbReference>
<dbReference type="AlphaFoldDB" id="A0A1K1MU70"/>
<sequence>MNLTKNIKHLVLVVILCSISIVNAQQAPQYTQYMYNTMTLNSGYTGTGGKLEATLLHRSQWVGLDGAPTSQSFSIQGKLKERIGVGLSAVNDKLGASNNIVVNANFAYELPLGYTTKLSLGLNAGLDILNIDWSKGSYSNNLDPIFNQNNKDVRPVLGIGAFMYGTKWYAGLSTQNLFNSEIYNDKDDIVTDRKSQYYAMAGYVFDLSRNLKFKPSILTKHVSGAPVTVDVSGNFLINEKFSLGAAYRYDDAVSALAGFHITKELFLGYAYDYSLTDLGDYNNGSHEIILKYSVFNSKKRALSPRFF</sequence>
<proteinExistence type="predicted"/>
<evidence type="ECO:0000313" key="2">
    <source>
        <dbReference type="EMBL" id="SFW26639.1"/>
    </source>
</evidence>
<dbReference type="RefSeq" id="WP_084639115.1">
    <property type="nucleotide sequence ID" value="NZ_FPIY01000001.1"/>
</dbReference>
<dbReference type="STRING" id="76595.SAMN05660313_00916"/>
<keyword evidence="1" id="KW-0732">Signal</keyword>